<feature type="region of interest" description="Disordered" evidence="4">
    <location>
        <begin position="58"/>
        <end position="161"/>
    </location>
</feature>
<feature type="region of interest" description="Disordered" evidence="4">
    <location>
        <begin position="415"/>
        <end position="498"/>
    </location>
</feature>
<dbReference type="InterPro" id="IPR001452">
    <property type="entry name" value="SH3_domain"/>
</dbReference>
<feature type="compositionally biased region" description="Acidic residues" evidence="4">
    <location>
        <begin position="651"/>
        <end position="661"/>
    </location>
</feature>
<accession>A0A7R8ZQV0</accession>
<evidence type="ECO:0000313" key="5">
    <source>
        <dbReference type="EMBL" id="CAD7230840.1"/>
    </source>
</evidence>
<dbReference type="SMART" id="SM00326">
    <property type="entry name" value="SH3"/>
    <property type="match status" value="2"/>
</dbReference>
<evidence type="ECO:0000256" key="2">
    <source>
        <dbReference type="ARBA" id="ARBA00022553"/>
    </source>
</evidence>
<protein>
    <submittedName>
        <fullName evidence="5">Uncharacterized protein</fullName>
    </submittedName>
</protein>
<dbReference type="SUPFAM" id="SSF50044">
    <property type="entry name" value="SH3-domain"/>
    <property type="match status" value="2"/>
</dbReference>
<evidence type="ECO:0000256" key="1">
    <source>
        <dbReference type="ARBA" id="ARBA00022443"/>
    </source>
</evidence>
<dbReference type="EMBL" id="OB663000">
    <property type="protein sequence ID" value="CAD7230840.1"/>
    <property type="molecule type" value="Genomic_DNA"/>
</dbReference>
<sequence length="731" mass="79858">MSPILRELHVSKTTLSFCVIVLIAVNVDDSLKAAAADVESLGAGLVRSASQVSVRSDLQEAAADYDEDYEEEHAVAPNSQAPQPQTVTTSNTSWDEPPSFDSTWASQDQSEATWPQPSPTVWTSQDQGPQSISIDEEPPAPESHTHPHIAQNGSAKPEEAPTERAIAIYPYTAVNDDELTIYESESLELFLEPDDGSGWVRAKNSTGLVGFVPRNYIQTDTSSEVDDDVQRQDSLFKENQDMYSNDISNSYEAEGSFSAVDYTTTPQQAAATTVNHAEGPAMVTDGTYYKALYEYEPVGPGELAFDEGAVIRVISKEGHTGVDDGWWFGEWNGTEGAFPSLLVRECVPTGELVSPTFEEGIEEDLDVVATPAGWAPPPMHAPPSPPTMNSETLSQAVEKKLLKAQAEMVQRDIIVTEPTPEIEERRILDEPPTQEDKEEEPPQDGDRQQELEEEVKAPPAEEVFQEVERVKKVEAEISSKAEGKPVKKAEAEPMKKAEAEPVKIVEAEQVKEVEAEPVKKAEVEPVKIVETEQVKKAEAEPMKKAEAEPMTIVTREKVEPQTPSASPVGDMPSEFMVSASEISAKCREEHLEEEPRPENPTVPPPTLSLPDPATIVVTAPTPVVEEKPLPEEEVDESSPAEFPPPPPPEASVEEDKEDQADAVEGIASVPPPFPEVIEDNVQEAALPPPEPPVAKTEVAKKAPPQLSLESPPEEIEVEKLKQLEHLRESDT</sequence>
<feature type="region of interest" description="Disordered" evidence="4">
    <location>
        <begin position="534"/>
        <end position="716"/>
    </location>
</feature>
<keyword evidence="3" id="KW-0175">Coiled coil</keyword>
<feature type="compositionally biased region" description="Basic and acidic residues" evidence="4">
    <location>
        <begin position="534"/>
        <end position="547"/>
    </location>
</feature>
<dbReference type="FunFam" id="2.30.30.40:FF:000033">
    <property type="entry name" value="FCH and double SH3 domains protein 2"/>
    <property type="match status" value="1"/>
</dbReference>
<evidence type="ECO:0000256" key="4">
    <source>
        <dbReference type="SAM" id="MobiDB-lite"/>
    </source>
</evidence>
<evidence type="ECO:0000256" key="3">
    <source>
        <dbReference type="ARBA" id="ARBA00023054"/>
    </source>
</evidence>
<keyword evidence="2" id="KW-0597">Phosphoprotein</keyword>
<dbReference type="PROSITE" id="PS50002">
    <property type="entry name" value="SH3"/>
    <property type="match status" value="2"/>
</dbReference>
<dbReference type="InterPro" id="IPR036028">
    <property type="entry name" value="SH3-like_dom_sf"/>
</dbReference>
<dbReference type="AlphaFoldDB" id="A0A7R8ZQV0"/>
<reference evidence="5" key="1">
    <citation type="submission" date="2020-11" db="EMBL/GenBank/DDBJ databases">
        <authorList>
            <person name="Tran Van P."/>
        </authorList>
    </citation>
    <scope>NUCLEOTIDE SEQUENCE</scope>
</reference>
<dbReference type="GO" id="GO:0051130">
    <property type="term" value="P:positive regulation of cellular component organization"/>
    <property type="evidence" value="ECO:0007669"/>
    <property type="project" value="UniProtKB-ARBA"/>
</dbReference>
<name>A0A7R8ZQV0_9CRUS</name>
<dbReference type="Gene3D" id="2.30.30.40">
    <property type="entry name" value="SH3 Domains"/>
    <property type="match status" value="2"/>
</dbReference>
<organism evidence="5">
    <name type="scientific">Cyprideis torosa</name>
    <dbReference type="NCBI Taxonomy" id="163714"/>
    <lineage>
        <taxon>Eukaryota</taxon>
        <taxon>Metazoa</taxon>
        <taxon>Ecdysozoa</taxon>
        <taxon>Arthropoda</taxon>
        <taxon>Crustacea</taxon>
        <taxon>Oligostraca</taxon>
        <taxon>Ostracoda</taxon>
        <taxon>Podocopa</taxon>
        <taxon>Podocopida</taxon>
        <taxon>Cytherocopina</taxon>
        <taxon>Cytheroidea</taxon>
        <taxon>Cytherideidae</taxon>
        <taxon>Cyprideis</taxon>
    </lineage>
</organism>
<dbReference type="PANTHER" id="PTHR15735">
    <property type="entry name" value="FCH AND DOUBLE SH3 DOMAINS PROTEIN"/>
    <property type="match status" value="1"/>
</dbReference>
<feature type="compositionally biased region" description="Acidic residues" evidence="4">
    <location>
        <begin position="432"/>
        <end position="443"/>
    </location>
</feature>
<feature type="compositionally biased region" description="Basic and acidic residues" evidence="4">
    <location>
        <begin position="444"/>
        <end position="456"/>
    </location>
</feature>
<proteinExistence type="predicted"/>
<gene>
    <name evidence="5" type="ORF">CTOB1V02_LOCUS8696</name>
</gene>
<dbReference type="GO" id="GO:0030833">
    <property type="term" value="P:regulation of actin filament polymerization"/>
    <property type="evidence" value="ECO:0007669"/>
    <property type="project" value="TreeGrafter"/>
</dbReference>
<dbReference type="Pfam" id="PF14604">
    <property type="entry name" value="SH3_9"/>
    <property type="match status" value="2"/>
</dbReference>
<dbReference type="OrthoDB" id="10065861at2759"/>
<feature type="compositionally biased region" description="Polar residues" evidence="4">
    <location>
        <begin position="77"/>
        <end position="133"/>
    </location>
</feature>
<feature type="compositionally biased region" description="Pro residues" evidence="4">
    <location>
        <begin position="598"/>
        <end position="607"/>
    </location>
</feature>
<feature type="compositionally biased region" description="Low complexity" evidence="4">
    <location>
        <begin position="610"/>
        <end position="623"/>
    </location>
</feature>
<feature type="compositionally biased region" description="Basic and acidic residues" evidence="4">
    <location>
        <begin position="584"/>
        <end position="597"/>
    </location>
</feature>
<feature type="compositionally biased region" description="Basic and acidic residues" evidence="4">
    <location>
        <begin position="466"/>
        <end position="498"/>
    </location>
</feature>
<dbReference type="PANTHER" id="PTHR15735:SF21">
    <property type="entry name" value="PROTEIN NERVOUS WRECK"/>
    <property type="match status" value="1"/>
</dbReference>
<keyword evidence="1" id="KW-0728">SH3 domain</keyword>